<accession>A0ABT6PNG9</accession>
<feature type="transmembrane region" description="Helical" evidence="13">
    <location>
        <begin position="151"/>
        <end position="172"/>
    </location>
</feature>
<evidence type="ECO:0000256" key="12">
    <source>
        <dbReference type="ARBA" id="ARBA00034430"/>
    </source>
</evidence>
<dbReference type="RefSeq" id="WP_281455877.1">
    <property type="nucleotide sequence ID" value="NZ_JASAOF010000006.1"/>
</dbReference>
<keyword evidence="11" id="KW-0407">Ion channel</keyword>
<dbReference type="Proteomes" id="UP001237595">
    <property type="component" value="Unassembled WGS sequence"/>
</dbReference>
<evidence type="ECO:0000256" key="3">
    <source>
        <dbReference type="ARBA" id="ARBA00022448"/>
    </source>
</evidence>
<keyword evidence="5 13" id="KW-0812">Transmembrane</keyword>
<organism evidence="14 15">
    <name type="scientific">Saccharopolyspora ipomoeae</name>
    <dbReference type="NCBI Taxonomy" id="3042027"/>
    <lineage>
        <taxon>Bacteria</taxon>
        <taxon>Bacillati</taxon>
        <taxon>Actinomycetota</taxon>
        <taxon>Actinomycetes</taxon>
        <taxon>Pseudonocardiales</taxon>
        <taxon>Pseudonocardiaceae</taxon>
        <taxon>Saccharopolyspora</taxon>
    </lineage>
</organism>
<evidence type="ECO:0000256" key="5">
    <source>
        <dbReference type="ARBA" id="ARBA00022692"/>
    </source>
</evidence>
<evidence type="ECO:0000256" key="6">
    <source>
        <dbReference type="ARBA" id="ARBA00022826"/>
    </source>
</evidence>
<evidence type="ECO:0000256" key="4">
    <source>
        <dbReference type="ARBA" id="ARBA00022538"/>
    </source>
</evidence>
<feature type="transmembrane region" description="Helical" evidence="13">
    <location>
        <begin position="15"/>
        <end position="32"/>
    </location>
</feature>
<keyword evidence="9" id="KW-0406">Ion transport</keyword>
<gene>
    <name evidence="14" type="ORF">QFW96_13065</name>
</gene>
<keyword evidence="3" id="KW-0813">Transport</keyword>
<evidence type="ECO:0000256" key="8">
    <source>
        <dbReference type="ARBA" id="ARBA00022989"/>
    </source>
</evidence>
<comment type="subcellular location">
    <subcellularLocation>
        <location evidence="1">Membrane</location>
        <topology evidence="1">Multi-pass membrane protein</topology>
    </subcellularLocation>
</comment>
<dbReference type="PANTHER" id="PTHR31462:SF5">
    <property type="entry name" value="ENDOSOMAL_LYSOSOMAL PROTON CHANNEL TMEM175"/>
    <property type="match status" value="1"/>
</dbReference>
<sequence length="207" mass="22044">MTVEEDDDWGQDGRVLALSDGVFAIAATLLALDIRVPEGLDTRGLHDALRGLAPGLTGYAIAFLVIGVLWLGHRELFGDIRRVEPAVAWVNVVLLGFVALLPFPSSLLADYGDEPVAVIGYAASVSMICALQLVIVALARRTGTFRAGKQALPAYGPSAVTIVGFVVSMPLALLSPRWAPACWLLLIPAHAIINRIEKRGDRGPRAS</sequence>
<evidence type="ECO:0000313" key="15">
    <source>
        <dbReference type="Proteomes" id="UP001237595"/>
    </source>
</evidence>
<evidence type="ECO:0000256" key="9">
    <source>
        <dbReference type="ARBA" id="ARBA00023065"/>
    </source>
</evidence>
<dbReference type="PANTHER" id="PTHR31462">
    <property type="entry name" value="ENDOSOMAL/LYSOSOMAL POTASSIUM CHANNEL TMEM175"/>
    <property type="match status" value="1"/>
</dbReference>
<keyword evidence="8 13" id="KW-1133">Transmembrane helix</keyword>
<keyword evidence="15" id="KW-1185">Reference proteome</keyword>
<evidence type="ECO:0000256" key="7">
    <source>
        <dbReference type="ARBA" id="ARBA00022958"/>
    </source>
</evidence>
<name>A0ABT6PNG9_9PSEU</name>
<keyword evidence="4" id="KW-0633">Potassium transport</keyword>
<dbReference type="EMBL" id="JASAOF010000006">
    <property type="protein sequence ID" value="MDI2029554.1"/>
    <property type="molecule type" value="Genomic_DNA"/>
</dbReference>
<evidence type="ECO:0000256" key="10">
    <source>
        <dbReference type="ARBA" id="ARBA00023136"/>
    </source>
</evidence>
<protein>
    <submittedName>
        <fullName evidence="14">TMEM175 family protein</fullName>
    </submittedName>
</protein>
<proteinExistence type="inferred from homology"/>
<evidence type="ECO:0000256" key="13">
    <source>
        <dbReference type="SAM" id="Phobius"/>
    </source>
</evidence>
<keyword evidence="10 13" id="KW-0472">Membrane</keyword>
<evidence type="ECO:0000256" key="11">
    <source>
        <dbReference type="ARBA" id="ARBA00023303"/>
    </source>
</evidence>
<evidence type="ECO:0000256" key="2">
    <source>
        <dbReference type="ARBA" id="ARBA00006920"/>
    </source>
</evidence>
<comment type="caution">
    <text evidence="14">The sequence shown here is derived from an EMBL/GenBank/DDBJ whole genome shotgun (WGS) entry which is preliminary data.</text>
</comment>
<keyword evidence="6" id="KW-0631">Potassium channel</keyword>
<dbReference type="Pfam" id="PF06736">
    <property type="entry name" value="TMEM175"/>
    <property type="match status" value="1"/>
</dbReference>
<feature type="transmembrane region" description="Helical" evidence="13">
    <location>
        <begin position="52"/>
        <end position="71"/>
    </location>
</feature>
<feature type="transmembrane region" description="Helical" evidence="13">
    <location>
        <begin position="83"/>
        <end position="104"/>
    </location>
</feature>
<comment type="catalytic activity">
    <reaction evidence="12">
        <text>K(+)(in) = K(+)(out)</text>
        <dbReference type="Rhea" id="RHEA:29463"/>
        <dbReference type="ChEBI" id="CHEBI:29103"/>
    </reaction>
</comment>
<evidence type="ECO:0000256" key="1">
    <source>
        <dbReference type="ARBA" id="ARBA00004141"/>
    </source>
</evidence>
<evidence type="ECO:0000313" key="14">
    <source>
        <dbReference type="EMBL" id="MDI2029554.1"/>
    </source>
</evidence>
<feature type="transmembrane region" description="Helical" evidence="13">
    <location>
        <begin position="116"/>
        <end position="139"/>
    </location>
</feature>
<comment type="similarity">
    <text evidence="2">Belongs to the TMEM175 family.</text>
</comment>
<reference evidence="14 15" key="1">
    <citation type="submission" date="2023-04" db="EMBL/GenBank/DDBJ databases">
        <title>Draft genome sequence of Saccharopolyspora sp. TS4A08 isolated from sweet potato rhizospheric soil.</title>
        <authorList>
            <person name="Suksaard P."/>
            <person name="Duangmal K."/>
        </authorList>
    </citation>
    <scope>NUCLEOTIDE SEQUENCE [LARGE SCALE GENOMIC DNA]</scope>
    <source>
        <strain evidence="14 15">TS4A08</strain>
    </source>
</reference>
<dbReference type="InterPro" id="IPR010617">
    <property type="entry name" value="TMEM175-like"/>
</dbReference>
<keyword evidence="7" id="KW-0630">Potassium</keyword>